<organism evidence="2 3">
    <name type="scientific">Ignelater luminosus</name>
    <name type="common">Cucubano</name>
    <name type="synonym">Pyrophorus luminosus</name>
    <dbReference type="NCBI Taxonomy" id="2038154"/>
    <lineage>
        <taxon>Eukaryota</taxon>
        <taxon>Metazoa</taxon>
        <taxon>Ecdysozoa</taxon>
        <taxon>Arthropoda</taxon>
        <taxon>Hexapoda</taxon>
        <taxon>Insecta</taxon>
        <taxon>Pterygota</taxon>
        <taxon>Neoptera</taxon>
        <taxon>Endopterygota</taxon>
        <taxon>Coleoptera</taxon>
        <taxon>Polyphaga</taxon>
        <taxon>Elateriformia</taxon>
        <taxon>Elateroidea</taxon>
        <taxon>Elateridae</taxon>
        <taxon>Agrypninae</taxon>
        <taxon>Pyrophorini</taxon>
        <taxon>Ignelater</taxon>
    </lineage>
</organism>
<reference evidence="2" key="1">
    <citation type="submission" date="2019-08" db="EMBL/GenBank/DDBJ databases">
        <title>The genome of the North American firefly Photinus pyralis.</title>
        <authorList>
            <consortium name="Photinus pyralis genome working group"/>
            <person name="Fallon T.R."/>
            <person name="Sander Lower S.E."/>
            <person name="Weng J.-K."/>
        </authorList>
    </citation>
    <scope>NUCLEOTIDE SEQUENCE</scope>
    <source>
        <strain evidence="2">TRF0915ILg1</strain>
        <tissue evidence="2">Whole body</tissue>
    </source>
</reference>
<proteinExistence type="predicted"/>
<evidence type="ECO:0000259" key="1">
    <source>
        <dbReference type="Pfam" id="PF21787"/>
    </source>
</evidence>
<keyword evidence="3" id="KW-1185">Reference proteome</keyword>
<evidence type="ECO:0000313" key="3">
    <source>
        <dbReference type="Proteomes" id="UP000801492"/>
    </source>
</evidence>
<sequence length="240" mass="27811">MAKQLPKTKLYNSMLQDVNSDTFNFIIFQLKLQKYKPKGRRFTMQDKVFALSLYRQSPKGHRLLSKIFCLPSRKTIMTLLNKLPFMCGINTHVFDHLKKVAQMKPLDHYCALLFDEVALEPGLQYNRKLDMFEGFEDYGGSERKPSFADHALVFMLKGICRKWKQPIVFTFCKGTTSTLRLTSLLKDVIRQVKLTGLKIMCTICDQGTTNQATINSHLRETEQNCIRQGIDNRHFGFVID</sequence>
<dbReference type="OrthoDB" id="7474070at2759"/>
<feature type="domain" description="Transposable element P transposase-like RNase H" evidence="1">
    <location>
        <begin position="87"/>
        <end position="215"/>
    </location>
</feature>
<gene>
    <name evidence="2" type="ORF">ILUMI_14368</name>
</gene>
<dbReference type="Pfam" id="PF21787">
    <property type="entry name" value="TNP-like_RNaseH_N"/>
    <property type="match status" value="1"/>
</dbReference>
<dbReference type="AlphaFoldDB" id="A0A8K0CYT4"/>
<accession>A0A8K0CYT4</accession>
<feature type="non-terminal residue" evidence="2">
    <location>
        <position position="240"/>
    </location>
</feature>
<dbReference type="Proteomes" id="UP000801492">
    <property type="component" value="Unassembled WGS sequence"/>
</dbReference>
<comment type="caution">
    <text evidence="2">The sequence shown here is derived from an EMBL/GenBank/DDBJ whole genome shotgun (WGS) entry which is preliminary data.</text>
</comment>
<protein>
    <recommendedName>
        <fullName evidence="1">Transposable element P transposase-like RNase H domain-containing protein</fullName>
    </recommendedName>
</protein>
<dbReference type="EMBL" id="VTPC01022302">
    <property type="protein sequence ID" value="KAF2891805.1"/>
    <property type="molecule type" value="Genomic_DNA"/>
</dbReference>
<evidence type="ECO:0000313" key="2">
    <source>
        <dbReference type="EMBL" id="KAF2891805.1"/>
    </source>
</evidence>
<dbReference type="InterPro" id="IPR048365">
    <property type="entry name" value="TNP-like_RNaseH_N"/>
</dbReference>
<name>A0A8K0CYT4_IGNLU</name>